<dbReference type="InterPro" id="IPR057326">
    <property type="entry name" value="KR_dom"/>
</dbReference>
<dbReference type="PANTHER" id="PTHR42879">
    <property type="entry name" value="3-OXOACYL-(ACYL-CARRIER-PROTEIN) REDUCTASE"/>
    <property type="match status" value="1"/>
</dbReference>
<evidence type="ECO:0000313" key="3">
    <source>
        <dbReference type="EMBL" id="MBF8377555.1"/>
    </source>
</evidence>
<dbReference type="SMART" id="SM00822">
    <property type="entry name" value="PKS_KR"/>
    <property type="match status" value="1"/>
</dbReference>
<dbReference type="InterPro" id="IPR020904">
    <property type="entry name" value="Sc_DH/Rdtase_CS"/>
</dbReference>
<dbReference type="Proteomes" id="UP000642910">
    <property type="component" value="Unassembled WGS sequence"/>
</dbReference>
<dbReference type="InterPro" id="IPR002347">
    <property type="entry name" value="SDR_fam"/>
</dbReference>
<evidence type="ECO:0000313" key="4">
    <source>
        <dbReference type="Proteomes" id="UP000642910"/>
    </source>
</evidence>
<name>A0ABS0F2M9_9BACL</name>
<dbReference type="Pfam" id="PF13561">
    <property type="entry name" value="adh_short_C2"/>
    <property type="match status" value="1"/>
</dbReference>
<keyword evidence="4" id="KW-1185">Reference proteome</keyword>
<dbReference type="NCBIfam" id="NF047420">
    <property type="entry name" value="EF_P_mod_YmfI"/>
    <property type="match status" value="1"/>
</dbReference>
<dbReference type="EMBL" id="JADPKZ010000037">
    <property type="protein sequence ID" value="MBF8377555.1"/>
    <property type="molecule type" value="Genomic_DNA"/>
</dbReference>
<gene>
    <name evidence="3" type="ORF">IW967_06715</name>
</gene>
<comment type="similarity">
    <text evidence="1">Belongs to the short-chain dehydrogenases/reductases (SDR) family.</text>
</comment>
<comment type="caution">
    <text evidence="3">The sequence shown here is derived from an EMBL/GenBank/DDBJ whole genome shotgun (WGS) entry which is preliminary data.</text>
</comment>
<accession>A0ABS0F2M9</accession>
<dbReference type="PROSITE" id="PS00061">
    <property type="entry name" value="ADH_SHORT"/>
    <property type="match status" value="1"/>
</dbReference>
<dbReference type="PRINTS" id="PR00081">
    <property type="entry name" value="GDHRDH"/>
</dbReference>
<evidence type="ECO:0000256" key="1">
    <source>
        <dbReference type="ARBA" id="ARBA00006484"/>
    </source>
</evidence>
<dbReference type="SUPFAM" id="SSF51735">
    <property type="entry name" value="NAD(P)-binding Rossmann-fold domains"/>
    <property type="match status" value="1"/>
</dbReference>
<dbReference type="InterPro" id="IPR050259">
    <property type="entry name" value="SDR"/>
</dbReference>
<reference evidence="3 4" key="1">
    <citation type="submission" date="2020-11" db="EMBL/GenBank/DDBJ databases">
        <title>Genomic insight of Alicyclobacillus mali FL 18 reveals a new arsenic-resistant strain, with potential in environmental biotechnology.</title>
        <authorList>
            <person name="Fiorentino G."/>
            <person name="Gallo G."/>
            <person name="Aulitto M."/>
        </authorList>
    </citation>
    <scope>NUCLEOTIDE SEQUENCE [LARGE SCALE GENOMIC DNA]</scope>
    <source>
        <strain evidence="3 4">FL 18</strain>
    </source>
</reference>
<evidence type="ECO:0000259" key="2">
    <source>
        <dbReference type="SMART" id="SM00822"/>
    </source>
</evidence>
<dbReference type="InterPro" id="IPR036291">
    <property type="entry name" value="NAD(P)-bd_dom_sf"/>
</dbReference>
<sequence length="249" mass="26528">MAQGAFSDRVAIVTGASGGIGRAVALELAGQGARVVCGYYTGRDEAERTVAECERLGAEALAVQADLSKEEEARRLVMEATQFGTPTLVVHAAGGDARALAHEMPTDAWRHVIDEHLSSAFYLTKAAFPHLRRSRQAACVLISSVYGLHGAAMEGAYAAAKGGIIAWMKSLAREWASIPVRMNAIAPGPIETKMLRHLAPDERESLEREIPLGRMGRAEEVAAAVSFLLSPRASYITGQVLAVDGGWMS</sequence>
<dbReference type="PANTHER" id="PTHR42879:SF2">
    <property type="entry name" value="3-OXOACYL-[ACYL-CARRIER-PROTEIN] REDUCTASE FABG"/>
    <property type="match status" value="1"/>
</dbReference>
<organism evidence="3 4">
    <name type="scientific">Alicyclobacillus mali</name>
    <name type="common">ex Roth et al. 2021</name>
    <dbReference type="NCBI Taxonomy" id="1123961"/>
    <lineage>
        <taxon>Bacteria</taxon>
        <taxon>Bacillati</taxon>
        <taxon>Bacillota</taxon>
        <taxon>Bacilli</taxon>
        <taxon>Bacillales</taxon>
        <taxon>Alicyclobacillaceae</taxon>
        <taxon>Alicyclobacillus</taxon>
    </lineage>
</organism>
<dbReference type="RefSeq" id="WP_067849931.1">
    <property type="nucleotide sequence ID" value="NZ_JADPKZ010000037.1"/>
</dbReference>
<proteinExistence type="inferred from homology"/>
<feature type="domain" description="Ketoreductase" evidence="2">
    <location>
        <begin position="9"/>
        <end position="203"/>
    </location>
</feature>
<protein>
    <submittedName>
        <fullName evidence="3">SDR family oxidoreductase</fullName>
    </submittedName>
</protein>
<dbReference type="Gene3D" id="3.40.50.720">
    <property type="entry name" value="NAD(P)-binding Rossmann-like Domain"/>
    <property type="match status" value="1"/>
</dbReference>